<feature type="transmembrane region" description="Helical" evidence="5">
    <location>
        <begin position="21"/>
        <end position="40"/>
    </location>
</feature>
<dbReference type="PANTHER" id="PTHR33630:SF9">
    <property type="entry name" value="CUTINASE 4"/>
    <property type="match status" value="1"/>
</dbReference>
<evidence type="ECO:0000256" key="4">
    <source>
        <dbReference type="ARBA" id="ARBA00023157"/>
    </source>
</evidence>
<dbReference type="PANTHER" id="PTHR33630">
    <property type="entry name" value="CUTINASE RV1984C-RELATED-RELATED"/>
    <property type="match status" value="1"/>
</dbReference>
<keyword evidence="2" id="KW-0719">Serine esterase</keyword>
<proteinExistence type="inferred from homology"/>
<dbReference type="Pfam" id="PF01083">
    <property type="entry name" value="Cutinase"/>
    <property type="match status" value="1"/>
</dbReference>
<evidence type="ECO:0008006" key="8">
    <source>
        <dbReference type="Google" id="ProtNLM"/>
    </source>
</evidence>
<dbReference type="SUPFAM" id="SSF53474">
    <property type="entry name" value="alpha/beta-Hydrolases"/>
    <property type="match status" value="1"/>
</dbReference>
<evidence type="ECO:0000313" key="6">
    <source>
        <dbReference type="EMBL" id="MBG6092995.1"/>
    </source>
</evidence>
<dbReference type="InterPro" id="IPR029058">
    <property type="entry name" value="AB_hydrolase_fold"/>
</dbReference>
<evidence type="ECO:0000256" key="1">
    <source>
        <dbReference type="ARBA" id="ARBA00007534"/>
    </source>
</evidence>
<sequence length="631" mass="65689">MSSGAHARPDGRPKRQRYRRPAIAVAVAGAVATAAAVPLLSTDRSSNAARASQSRACTPIKMIVVPGTWETTSNADPDTAAGMLRGVTEPLERRFGSRISSYWVGYHATAFDQGKTYADSKRTGIDAARKAMTEIARDCPGTRFVGLGFSQGAHVNGDIAAQIGAGHGPVPAASYIAGGSVADPARGTRGEVNLGDPLPGTRGIAGPRPEGFGTLSGKVANVCLKGDLYCALPEENELTATLGTVLSRVGVSTLQDSAQRELSTDLGTAGGRPADLAAVPTGVKTLAGQARGKDTAGAARTADELVKLVGPLQALTRAVANPVLVNTLLNSPPGSQNHMAGQVLQSLSRTDLVGLAADLQAASAAARSGNAAGLARAALNAAAKAAPLTGLPADQLVKVTKVIQGLQPVALLAQAQNIIGGISRIDYRGVQRAARAVPVYAQRGDVRGLYRSLVAIEDRLMPLAETANRVDLGALAALLSMWPPGSPERAVGEALVVLDRVDWVRVTRDLRAIQDKLDDFDPKRPPAIDPQNPARSLSAFFGVDLLSLAPQLTSLAEHGLDVAGVPLPKGTLDRLLKTRLSPRHLVREGVDAAVFYGTRRHEMYGTAPVDGTGRPALVTLSDWLAQRIETA</sequence>
<evidence type="ECO:0000256" key="3">
    <source>
        <dbReference type="ARBA" id="ARBA00022801"/>
    </source>
</evidence>
<keyword evidence="5" id="KW-1133">Transmembrane helix</keyword>
<comment type="similarity">
    <text evidence="1">Belongs to the cutinase family.</text>
</comment>
<evidence type="ECO:0000256" key="2">
    <source>
        <dbReference type="ARBA" id="ARBA00022487"/>
    </source>
</evidence>
<keyword evidence="7" id="KW-1185">Reference proteome</keyword>
<dbReference type="RefSeq" id="WP_197015107.1">
    <property type="nucleotide sequence ID" value="NZ_BAABES010000023.1"/>
</dbReference>
<keyword evidence="3" id="KW-0378">Hydrolase</keyword>
<keyword evidence="5" id="KW-0472">Membrane</keyword>
<name>A0A931DN39_9ACTN</name>
<dbReference type="AlphaFoldDB" id="A0A931DN39"/>
<keyword evidence="4" id="KW-1015">Disulfide bond</keyword>
<dbReference type="GO" id="GO:0052689">
    <property type="term" value="F:carboxylic ester hydrolase activity"/>
    <property type="evidence" value="ECO:0007669"/>
    <property type="project" value="UniProtKB-KW"/>
</dbReference>
<organism evidence="6 7">
    <name type="scientific">Actinomadura viridis</name>
    <dbReference type="NCBI Taxonomy" id="58110"/>
    <lineage>
        <taxon>Bacteria</taxon>
        <taxon>Bacillati</taxon>
        <taxon>Actinomycetota</taxon>
        <taxon>Actinomycetes</taxon>
        <taxon>Streptosporangiales</taxon>
        <taxon>Thermomonosporaceae</taxon>
        <taxon>Actinomadura</taxon>
    </lineage>
</organism>
<dbReference type="EMBL" id="JADOUA010000001">
    <property type="protein sequence ID" value="MBG6092995.1"/>
    <property type="molecule type" value="Genomic_DNA"/>
</dbReference>
<evidence type="ECO:0000256" key="5">
    <source>
        <dbReference type="SAM" id="Phobius"/>
    </source>
</evidence>
<keyword evidence="5" id="KW-0812">Transmembrane</keyword>
<protein>
    <recommendedName>
        <fullName evidence="8">Cutinase</fullName>
    </recommendedName>
</protein>
<dbReference type="InterPro" id="IPR000675">
    <property type="entry name" value="Cutinase/axe"/>
</dbReference>
<reference evidence="6" key="1">
    <citation type="submission" date="2020-11" db="EMBL/GenBank/DDBJ databases">
        <title>Sequencing the genomes of 1000 actinobacteria strains.</title>
        <authorList>
            <person name="Klenk H.-P."/>
        </authorList>
    </citation>
    <scope>NUCLEOTIDE SEQUENCE</scope>
    <source>
        <strain evidence="6">DSM 43175</strain>
    </source>
</reference>
<dbReference type="SMART" id="SM01110">
    <property type="entry name" value="Cutinase"/>
    <property type="match status" value="1"/>
</dbReference>
<gene>
    <name evidence="6" type="ORF">IW256_007108</name>
</gene>
<evidence type="ECO:0000313" key="7">
    <source>
        <dbReference type="Proteomes" id="UP000614047"/>
    </source>
</evidence>
<dbReference type="Gene3D" id="3.40.50.1820">
    <property type="entry name" value="alpha/beta hydrolase"/>
    <property type="match status" value="1"/>
</dbReference>
<dbReference type="Proteomes" id="UP000614047">
    <property type="component" value="Unassembled WGS sequence"/>
</dbReference>
<comment type="caution">
    <text evidence="6">The sequence shown here is derived from an EMBL/GenBank/DDBJ whole genome shotgun (WGS) entry which is preliminary data.</text>
</comment>
<accession>A0A931DN39</accession>